<reference evidence="2" key="1">
    <citation type="submission" date="2021-06" db="EMBL/GenBank/DDBJ databases">
        <authorList>
            <person name="Kallberg Y."/>
            <person name="Tangrot J."/>
            <person name="Rosling A."/>
        </authorList>
    </citation>
    <scope>NUCLEOTIDE SEQUENCE</scope>
    <source>
        <strain evidence="2">IA702</strain>
    </source>
</reference>
<feature type="region of interest" description="Disordered" evidence="1">
    <location>
        <begin position="17"/>
        <end position="36"/>
    </location>
</feature>
<dbReference type="SUPFAM" id="SSF102645">
    <property type="entry name" value="CoaB-like"/>
    <property type="match status" value="1"/>
</dbReference>
<dbReference type="OrthoDB" id="2345695at2759"/>
<keyword evidence="3" id="KW-1185">Reference proteome</keyword>
<name>A0A9N9FSA1_9GLOM</name>
<comment type="caution">
    <text evidence="2">The sequence shown here is derived from an EMBL/GenBank/DDBJ whole genome shotgun (WGS) entry which is preliminary data.</text>
</comment>
<sequence length="91" mass="10117">MSNKGLLDYGNGEVINPDTYFENHSPPKSLGENERRVREFVSTHRKTGRRIVLITSGGTTVPLENQTVRFIDNFSAGTRGATSAEYPYAIL</sequence>
<evidence type="ECO:0000313" key="3">
    <source>
        <dbReference type="Proteomes" id="UP000789572"/>
    </source>
</evidence>
<dbReference type="AlphaFoldDB" id="A0A9N9FSA1"/>
<dbReference type="Proteomes" id="UP000789572">
    <property type="component" value="Unassembled WGS sequence"/>
</dbReference>
<evidence type="ECO:0000313" key="2">
    <source>
        <dbReference type="EMBL" id="CAG8554052.1"/>
    </source>
</evidence>
<gene>
    <name evidence="2" type="ORF">POCULU_LOCUS5171</name>
</gene>
<organism evidence="2 3">
    <name type="scientific">Paraglomus occultum</name>
    <dbReference type="NCBI Taxonomy" id="144539"/>
    <lineage>
        <taxon>Eukaryota</taxon>
        <taxon>Fungi</taxon>
        <taxon>Fungi incertae sedis</taxon>
        <taxon>Mucoromycota</taxon>
        <taxon>Glomeromycotina</taxon>
        <taxon>Glomeromycetes</taxon>
        <taxon>Paraglomerales</taxon>
        <taxon>Paraglomeraceae</taxon>
        <taxon>Paraglomus</taxon>
    </lineage>
</organism>
<dbReference type="Gene3D" id="3.40.50.10300">
    <property type="entry name" value="CoaB-like"/>
    <property type="match status" value="1"/>
</dbReference>
<protein>
    <submittedName>
        <fullName evidence="2">10481_t:CDS:1</fullName>
    </submittedName>
</protein>
<dbReference type="InterPro" id="IPR035929">
    <property type="entry name" value="CoaB-like_sf"/>
</dbReference>
<accession>A0A9N9FSA1</accession>
<dbReference type="EMBL" id="CAJVPJ010000752">
    <property type="protein sequence ID" value="CAG8554052.1"/>
    <property type="molecule type" value="Genomic_DNA"/>
</dbReference>
<proteinExistence type="predicted"/>
<evidence type="ECO:0000256" key="1">
    <source>
        <dbReference type="SAM" id="MobiDB-lite"/>
    </source>
</evidence>